<comment type="caution">
    <text evidence="1">The sequence shown here is derived from an EMBL/GenBank/DDBJ whole genome shotgun (WGS) entry which is preliminary data.</text>
</comment>
<protein>
    <submittedName>
        <fullName evidence="1">Terpenoid cyclases</fullName>
    </submittedName>
</protein>
<proteinExistence type="predicted"/>
<dbReference type="EMBL" id="BKCP01005028">
    <property type="protein sequence ID" value="GER35852.1"/>
    <property type="molecule type" value="Genomic_DNA"/>
</dbReference>
<sequence length="181" mass="20273">IQSHHFHRISQVHLSEHPPKIRVRSIELSPCLGVSASLPLSREPHPFAITLIWALRMQDWKAKKLTFFGICKNTSIKTFSSPCAVPRTTPYKPAATPSQTPPPKSPSNPADLCWINSIGTLLVFSGPRPCLKHRSAIYHALSRKSFQDTPFVQLPGKLDPHLSLIQTWCFSTSSIFKILKT</sequence>
<feature type="non-terminal residue" evidence="1">
    <location>
        <position position="1"/>
    </location>
</feature>
<dbReference type="Proteomes" id="UP000325081">
    <property type="component" value="Unassembled WGS sequence"/>
</dbReference>
<name>A0A5A7PTL6_STRAF</name>
<dbReference type="AlphaFoldDB" id="A0A5A7PTL6"/>
<reference evidence="2" key="1">
    <citation type="journal article" date="2019" name="Curr. Biol.">
        <title>Genome Sequence of Striga asiatica Provides Insight into the Evolution of Plant Parasitism.</title>
        <authorList>
            <person name="Yoshida S."/>
            <person name="Kim S."/>
            <person name="Wafula E.K."/>
            <person name="Tanskanen J."/>
            <person name="Kim Y.M."/>
            <person name="Honaas L."/>
            <person name="Yang Z."/>
            <person name="Spallek T."/>
            <person name="Conn C.E."/>
            <person name="Ichihashi Y."/>
            <person name="Cheong K."/>
            <person name="Cui S."/>
            <person name="Der J.P."/>
            <person name="Gundlach H."/>
            <person name="Jiao Y."/>
            <person name="Hori C."/>
            <person name="Ishida J.K."/>
            <person name="Kasahara H."/>
            <person name="Kiba T."/>
            <person name="Kim M.S."/>
            <person name="Koo N."/>
            <person name="Laohavisit A."/>
            <person name="Lee Y.H."/>
            <person name="Lumba S."/>
            <person name="McCourt P."/>
            <person name="Mortimer J.C."/>
            <person name="Mutuku J.M."/>
            <person name="Nomura T."/>
            <person name="Sasaki-Sekimoto Y."/>
            <person name="Seto Y."/>
            <person name="Wang Y."/>
            <person name="Wakatake T."/>
            <person name="Sakakibara H."/>
            <person name="Demura T."/>
            <person name="Yamaguchi S."/>
            <person name="Yoneyama K."/>
            <person name="Manabe R.I."/>
            <person name="Nelson D.C."/>
            <person name="Schulman A.H."/>
            <person name="Timko M.P."/>
            <person name="dePamphilis C.W."/>
            <person name="Choi D."/>
            <person name="Shirasu K."/>
        </authorList>
    </citation>
    <scope>NUCLEOTIDE SEQUENCE [LARGE SCALE GENOMIC DNA]</scope>
    <source>
        <strain evidence="2">cv. UVA1</strain>
    </source>
</reference>
<keyword evidence="2" id="KW-1185">Reference proteome</keyword>
<evidence type="ECO:0000313" key="1">
    <source>
        <dbReference type="EMBL" id="GER35852.1"/>
    </source>
</evidence>
<accession>A0A5A7PTL6</accession>
<evidence type="ECO:0000313" key="2">
    <source>
        <dbReference type="Proteomes" id="UP000325081"/>
    </source>
</evidence>
<gene>
    <name evidence="1" type="ORF">STAS_12158</name>
</gene>
<organism evidence="1 2">
    <name type="scientific">Striga asiatica</name>
    <name type="common">Asiatic witchweed</name>
    <name type="synonym">Buchnera asiatica</name>
    <dbReference type="NCBI Taxonomy" id="4170"/>
    <lineage>
        <taxon>Eukaryota</taxon>
        <taxon>Viridiplantae</taxon>
        <taxon>Streptophyta</taxon>
        <taxon>Embryophyta</taxon>
        <taxon>Tracheophyta</taxon>
        <taxon>Spermatophyta</taxon>
        <taxon>Magnoliopsida</taxon>
        <taxon>eudicotyledons</taxon>
        <taxon>Gunneridae</taxon>
        <taxon>Pentapetalae</taxon>
        <taxon>asterids</taxon>
        <taxon>lamiids</taxon>
        <taxon>Lamiales</taxon>
        <taxon>Orobanchaceae</taxon>
        <taxon>Buchnereae</taxon>
        <taxon>Striga</taxon>
    </lineage>
</organism>